<dbReference type="GO" id="GO:0006260">
    <property type="term" value="P:DNA replication"/>
    <property type="evidence" value="ECO:0007669"/>
    <property type="project" value="TreeGrafter"/>
</dbReference>
<dbReference type="Gene3D" id="3.40.50.300">
    <property type="entry name" value="P-loop containing nucleotide triphosphate hydrolases"/>
    <property type="match status" value="1"/>
</dbReference>
<dbReference type="RefSeq" id="WP_008901120.1">
    <property type="nucleotide sequence ID" value="NZ_GL397071.1"/>
</dbReference>
<protein>
    <submittedName>
        <fullName evidence="2">Putative DNA replication protein DnaC</fullName>
    </submittedName>
</protein>
<evidence type="ECO:0000313" key="3">
    <source>
        <dbReference type="Proteomes" id="UP000003280"/>
    </source>
</evidence>
<dbReference type="HOGENOM" id="CLU_062999_0_0_9"/>
<reference evidence="2 3" key="1">
    <citation type="submission" date="2010-07" db="EMBL/GenBank/DDBJ databases">
        <authorList>
            <person name="Muzny D."/>
            <person name="Qin X."/>
            <person name="Deng J."/>
            <person name="Jiang H."/>
            <person name="Liu Y."/>
            <person name="Qu J."/>
            <person name="Song X.-Z."/>
            <person name="Zhang L."/>
            <person name="Thornton R."/>
            <person name="Coyle M."/>
            <person name="Francisco L."/>
            <person name="Jackson L."/>
            <person name="Javaid M."/>
            <person name="Korchina V."/>
            <person name="Kovar C."/>
            <person name="Mata R."/>
            <person name="Mathew T."/>
            <person name="Ngo R."/>
            <person name="Nguyen L."/>
            <person name="Nguyen N."/>
            <person name="Okwuonu G."/>
            <person name="Ongeri F."/>
            <person name="Pham C."/>
            <person name="Simmons D."/>
            <person name="Wilczek-Boney K."/>
            <person name="Hale W."/>
            <person name="Jakkamsetti A."/>
            <person name="Pham P."/>
            <person name="Ruth R."/>
            <person name="San Lucas F."/>
            <person name="Warren J."/>
            <person name="Zhang J."/>
            <person name="Zhao Z."/>
            <person name="Zhou C."/>
            <person name="Zhu D."/>
            <person name="Lee S."/>
            <person name="Bess C."/>
            <person name="Blankenburg K."/>
            <person name="Forbes L."/>
            <person name="Fu Q."/>
            <person name="Gubbala S."/>
            <person name="Hirani K."/>
            <person name="Jayaseelan J.C."/>
            <person name="Lara F."/>
            <person name="Munidasa M."/>
            <person name="Palculict T."/>
            <person name="Patil S."/>
            <person name="Pu L.-L."/>
            <person name="Saada N."/>
            <person name="Tang L."/>
            <person name="Weissenberger G."/>
            <person name="Zhu Y."/>
            <person name="Hemphill L."/>
            <person name="Shang Y."/>
            <person name="Youmans B."/>
            <person name="Ayvaz T."/>
            <person name="Ross M."/>
            <person name="Santibanez J."/>
            <person name="Aqrawi P."/>
            <person name="Gross S."/>
            <person name="Joshi V."/>
            <person name="Fowler G."/>
            <person name="Nazareth L."/>
            <person name="Reid J."/>
            <person name="Worley K."/>
            <person name="Petrosino J."/>
            <person name="Highlander S."/>
            <person name="Gibbs R."/>
        </authorList>
    </citation>
    <scope>NUCLEOTIDE SEQUENCE [LARGE SCALE GENOMIC DNA]</scope>
    <source>
        <strain evidence="2 3">ATCC BAA-1640</strain>
    </source>
</reference>
<feature type="domain" description="AAA+ ATPase" evidence="1">
    <location>
        <begin position="177"/>
        <end position="303"/>
    </location>
</feature>
<dbReference type="Pfam" id="PF00308">
    <property type="entry name" value="Bac_DnaA"/>
    <property type="match status" value="1"/>
</dbReference>
<dbReference type="EMBL" id="AEEH01000017">
    <property type="protein sequence ID" value="EFM26093.1"/>
    <property type="molecule type" value="Genomic_DNA"/>
</dbReference>
<dbReference type="InterPro" id="IPR013317">
    <property type="entry name" value="DnaA_dom"/>
</dbReference>
<dbReference type="InterPro" id="IPR003593">
    <property type="entry name" value="AAA+_ATPase"/>
</dbReference>
<keyword evidence="3" id="KW-1185">Reference proteome</keyword>
<dbReference type="eggNOG" id="COG1484">
    <property type="taxonomic scope" value="Bacteria"/>
</dbReference>
<accession>E0NJE5</accession>
<organism evidence="2 3">
    <name type="scientific">Peptoniphilus duerdenii ATCC BAA-1640</name>
    <dbReference type="NCBI Taxonomy" id="862517"/>
    <lineage>
        <taxon>Bacteria</taxon>
        <taxon>Bacillati</taxon>
        <taxon>Bacillota</taxon>
        <taxon>Tissierellia</taxon>
        <taxon>Tissierellales</taxon>
        <taxon>Peptoniphilaceae</taxon>
        <taxon>Peptoniphilus</taxon>
    </lineage>
</organism>
<dbReference type="STRING" id="862517.HMPREF9225_0284"/>
<dbReference type="AlphaFoldDB" id="E0NJE5"/>
<dbReference type="PANTHER" id="PTHR30050:SF4">
    <property type="entry name" value="ATP-BINDING PROTEIN RV3427C IN INSERTION SEQUENCE-RELATED"/>
    <property type="match status" value="1"/>
</dbReference>
<sequence length="318" mass="37192">MDVYRKIGEYFEDLREENERELENRKKFLYESIPQIKDVDSEIKSLGIKAALMSIEGQEVESYKKRIEELSDFKRELLAAHNIPTDFLDPIYSCKACKDTGVLPDGKRCSCFEKKIISSLYESSNLKYSLEKENFETFNIEKFSDEVYLEGLPSPRQNMNLILDLCWGFIKNFEDRNFSNLLFYGATGQGKTFLLNCIAREILDSGHSVVYQTSWELFDFLEERRFRRDINFDENKFKALLSCDLLIIDDLGSEFSSKLVAAELFNIINLRLLSGKKCLFSTNLDPEELAATYSDRVFSRVFEKFVPIKFYGKDLRWE</sequence>
<dbReference type="SUPFAM" id="SSF52540">
    <property type="entry name" value="P-loop containing nucleoside triphosphate hydrolases"/>
    <property type="match status" value="1"/>
</dbReference>
<dbReference type="CDD" id="cd00009">
    <property type="entry name" value="AAA"/>
    <property type="match status" value="1"/>
</dbReference>
<proteinExistence type="predicted"/>
<dbReference type="InterPro" id="IPR027417">
    <property type="entry name" value="P-loop_NTPase"/>
</dbReference>
<evidence type="ECO:0000259" key="1">
    <source>
        <dbReference type="SMART" id="SM00382"/>
    </source>
</evidence>
<dbReference type="OrthoDB" id="9776217at2"/>
<dbReference type="NCBIfam" id="NF005304">
    <property type="entry name" value="PRK06835.1"/>
    <property type="match status" value="1"/>
</dbReference>
<comment type="caution">
    <text evidence="2">The sequence shown here is derived from an EMBL/GenBank/DDBJ whole genome shotgun (WGS) entry which is preliminary data.</text>
</comment>
<evidence type="ECO:0000313" key="2">
    <source>
        <dbReference type="EMBL" id="EFM26093.1"/>
    </source>
</evidence>
<name>E0NJE5_9FIRM</name>
<dbReference type="SMART" id="SM00382">
    <property type="entry name" value="AAA"/>
    <property type="match status" value="1"/>
</dbReference>
<dbReference type="Proteomes" id="UP000003280">
    <property type="component" value="Unassembled WGS sequence"/>
</dbReference>
<dbReference type="PANTHER" id="PTHR30050">
    <property type="entry name" value="CHROMOSOMAL REPLICATION INITIATOR PROTEIN DNAA"/>
    <property type="match status" value="1"/>
</dbReference>
<gene>
    <name evidence="2" type="ORF">HMPREF9225_0284</name>
</gene>